<dbReference type="WBParaSite" id="EVEC_0000069001-mRNA-1">
    <property type="protein sequence ID" value="EVEC_0000069001-mRNA-1"/>
    <property type="gene ID" value="EVEC_0000069001"/>
</dbReference>
<accession>A0A0N4UTN9</accession>
<dbReference type="Proteomes" id="UP000274131">
    <property type="component" value="Unassembled WGS sequence"/>
</dbReference>
<evidence type="ECO:0000313" key="1">
    <source>
        <dbReference type="EMBL" id="VDD85311.1"/>
    </source>
</evidence>
<evidence type="ECO:0000313" key="2">
    <source>
        <dbReference type="Proteomes" id="UP000274131"/>
    </source>
</evidence>
<sequence length="182" mass="20896">MPSILSEEEVIPTNLSRQIFCFTYEILSGLSYNGFWSGHEKVGSGWRWLDGNQHNVTFWKSGHSKLDGRHVVVKKCGEWVSVDNETCAEAVCIIREKDKGDRRCAKPQGQASDRCYDDVCFRTVTISDLFTSKNTDHLIAIDEMLRGFWINEEMLAYRENQSRLHTASENELQEELKGSSLR</sequence>
<protein>
    <submittedName>
        <fullName evidence="3">C-type lectin domain-containing protein</fullName>
    </submittedName>
</protein>
<dbReference type="SUPFAM" id="SSF56436">
    <property type="entry name" value="C-type lectin-like"/>
    <property type="match status" value="1"/>
</dbReference>
<reference evidence="1 2" key="2">
    <citation type="submission" date="2018-10" db="EMBL/GenBank/DDBJ databases">
        <authorList>
            <consortium name="Pathogen Informatics"/>
        </authorList>
    </citation>
    <scope>NUCLEOTIDE SEQUENCE [LARGE SCALE GENOMIC DNA]</scope>
</reference>
<organism evidence="3">
    <name type="scientific">Enterobius vermicularis</name>
    <name type="common">Human pinworm</name>
    <dbReference type="NCBI Taxonomy" id="51028"/>
    <lineage>
        <taxon>Eukaryota</taxon>
        <taxon>Metazoa</taxon>
        <taxon>Ecdysozoa</taxon>
        <taxon>Nematoda</taxon>
        <taxon>Chromadorea</taxon>
        <taxon>Rhabditida</taxon>
        <taxon>Spirurina</taxon>
        <taxon>Oxyuridomorpha</taxon>
        <taxon>Oxyuroidea</taxon>
        <taxon>Oxyuridae</taxon>
        <taxon>Enterobius</taxon>
    </lineage>
</organism>
<dbReference type="AlphaFoldDB" id="A0A0N4UTN9"/>
<dbReference type="InterPro" id="IPR016186">
    <property type="entry name" value="C-type_lectin-like/link_sf"/>
</dbReference>
<dbReference type="EMBL" id="UXUI01000737">
    <property type="protein sequence ID" value="VDD85311.1"/>
    <property type="molecule type" value="Genomic_DNA"/>
</dbReference>
<gene>
    <name evidence="1" type="ORF">EVEC_LOCUS454</name>
</gene>
<dbReference type="Gene3D" id="3.10.100.10">
    <property type="entry name" value="Mannose-Binding Protein A, subunit A"/>
    <property type="match status" value="1"/>
</dbReference>
<dbReference type="InterPro" id="IPR016187">
    <property type="entry name" value="CTDL_fold"/>
</dbReference>
<keyword evidence="2" id="KW-1185">Reference proteome</keyword>
<reference evidence="3" key="1">
    <citation type="submission" date="2017-02" db="UniProtKB">
        <authorList>
            <consortium name="WormBaseParasite"/>
        </authorList>
    </citation>
    <scope>IDENTIFICATION</scope>
</reference>
<proteinExistence type="predicted"/>
<evidence type="ECO:0000313" key="3">
    <source>
        <dbReference type="WBParaSite" id="EVEC_0000069001-mRNA-1"/>
    </source>
</evidence>
<name>A0A0N4UTN9_ENTVE</name>